<dbReference type="Proteomes" id="UP000245626">
    <property type="component" value="Unassembled WGS sequence"/>
</dbReference>
<proteinExistence type="predicted"/>
<protein>
    <submittedName>
        <fullName evidence="1">Uncharacterized protein</fullName>
    </submittedName>
</protein>
<organism evidence="1 2">
    <name type="scientific">Violaceomyces palustris</name>
    <dbReference type="NCBI Taxonomy" id="1673888"/>
    <lineage>
        <taxon>Eukaryota</taxon>
        <taxon>Fungi</taxon>
        <taxon>Dikarya</taxon>
        <taxon>Basidiomycota</taxon>
        <taxon>Ustilaginomycotina</taxon>
        <taxon>Ustilaginomycetes</taxon>
        <taxon>Violaceomycetales</taxon>
        <taxon>Violaceomycetaceae</taxon>
        <taxon>Violaceomyces</taxon>
    </lineage>
</organism>
<gene>
    <name evidence="1" type="ORF">IE53DRAFT_368653</name>
</gene>
<accession>A0ACD0NYA1</accession>
<name>A0ACD0NYA1_9BASI</name>
<evidence type="ECO:0000313" key="1">
    <source>
        <dbReference type="EMBL" id="PWN50736.1"/>
    </source>
</evidence>
<sequence>MRGTKPIDSDLFGRLPPEVVDHIPWIAANLQLTSTLFQWCLVSRKWHKIVLPCLYRCIAFRPPYEPSMESHLLESRYKDGSLSVQDDRSSSFYKFCTTLELYPHLGELVKAIDFPVSRRDKGIANQWQYEVLLLRCKNLIYLRNRQIGGCGFSPLTFHNRLRGYRGGDRTEEAVRTRGSGSDLDASSRMQHEDDEEEDADDFNFDSKYFLNIPPGSLPVLQWVDTDIDGYEEIQESVFRPFDLKFKRDMRMVQRWDCAHSNGERSAKYIAQLRNISNLAFFGKIPMSFRMVRKLVNLQLPMQRFIITRNPKRLKHGRFSARTVKAGIRLVDRTVMHLQLLELHFGDHFGWYQDPDTNKVTKRKLYPRSWWKGLLDKVSQMAPLRFAVAIFHDWSDEVGDFSGWDKGEIDQNPVDVSDGELTDYEYDSGDDESMEDDEEAEDGAEVDEEAAKRARRGGSSSCSPSSCYTSERLRRKGMGSGKERGWQKPMILLPNTKKWVEIKLEGGIGDLPFIPPSDPPPWELLVNPPEYLKKIQAKDHYRPVPERRCEPSSTLSSSPLREEDGGGGGGGGDVVQGVRGVDNMECDSDEEVETLLGLPPTFSSSSSPSRWNKVDKLSAFRDQRRPSIDSSPMSDADEEGMEGRRGRRRDLDLWESEDGAGSSDDELVNIPERGTLEWLRLVCRNLEQKTCSVKMSESNPMIPHHRAHQGSLPESTTIVGSDHVFLVPLHLFSASSSRDENNFNVHGNVTSSNAVWRSNRWETHVYKISNLSAGLRSALKMLVWARLVDSVQINMTVASNSNDSKPTQRFVWENDPRTDNPDSFVEFQMLPKPSISTVHPQIGFTDEVADAARSLLQYNHETFHIFFNDLNHHNHLVHHVLSAISLGVDAEYLPTIYKHAFYALDTKFHLNPKPSKGDPDVKAIDSSNWKGGLNNRKHYWAYLSFFDEQLKGKSLAEMGELIEEYVFGYQGDGSQMISRFIGGAVHPLIHTGYGLEFNMPGIVAEGLSMTCISDSHFSDLLPSGWDVQLPQKGEDDGLDVFSITALMGLDPDLAPGKEAKFPNMPPVRNIYQVLKGKGAQAIVTKYAPMWKITEGDVANPSEDGKGGWWNKFGELAWLNALFLGATAKPGCKKVHDFFLARAKLLQAHFRQALAFWIAQGRPVFEISKTLNATPLDVSAVAKGYGDGVGSLIQKEAKDVWKKSLYRNWSDTINIAAHHLDEHTVKAIRTLSFLSSKLASTPRGTLKLDDKVKSEVATTLSQSSPGDGKAEVWRDLDQLDGTAFLRTANQLFESQGFNDQGLVWSFDGAGFDETWGKKA</sequence>
<reference evidence="1 2" key="1">
    <citation type="journal article" date="2018" name="Mol. Biol. Evol.">
        <title>Broad Genomic Sampling Reveals a Smut Pathogenic Ancestry of the Fungal Clade Ustilaginomycotina.</title>
        <authorList>
            <person name="Kijpornyongpan T."/>
            <person name="Mondo S.J."/>
            <person name="Barry K."/>
            <person name="Sandor L."/>
            <person name="Lee J."/>
            <person name="Lipzen A."/>
            <person name="Pangilinan J."/>
            <person name="LaButti K."/>
            <person name="Hainaut M."/>
            <person name="Henrissat B."/>
            <person name="Grigoriev I.V."/>
            <person name="Spatafora J.W."/>
            <person name="Aime M.C."/>
        </authorList>
    </citation>
    <scope>NUCLEOTIDE SEQUENCE [LARGE SCALE GENOMIC DNA]</scope>
    <source>
        <strain evidence="1 2">SA 807</strain>
    </source>
</reference>
<keyword evidence="2" id="KW-1185">Reference proteome</keyword>
<evidence type="ECO:0000313" key="2">
    <source>
        <dbReference type="Proteomes" id="UP000245626"/>
    </source>
</evidence>
<dbReference type="EMBL" id="KZ819902">
    <property type="protein sequence ID" value="PWN50736.1"/>
    <property type="molecule type" value="Genomic_DNA"/>
</dbReference>